<proteinExistence type="inferred from homology"/>
<evidence type="ECO:0000256" key="1">
    <source>
        <dbReference type="ARBA" id="ARBA00005820"/>
    </source>
</evidence>
<dbReference type="GO" id="GO:0006355">
    <property type="term" value="P:regulation of DNA-templated transcription"/>
    <property type="evidence" value="ECO:0007669"/>
    <property type="project" value="InterPro"/>
</dbReference>
<dbReference type="InterPro" id="IPR027417">
    <property type="entry name" value="P-loop_NTPase"/>
</dbReference>
<dbReference type="SUPFAM" id="SSF46894">
    <property type="entry name" value="C-terminal effector domain of the bipartite response regulators"/>
    <property type="match status" value="1"/>
</dbReference>
<dbReference type="InterPro" id="IPR051677">
    <property type="entry name" value="AfsR-DnrI-RedD_regulator"/>
</dbReference>
<protein>
    <recommendedName>
        <fullName evidence="8">OmpR/PhoB-type domain-containing protein</fullName>
    </recommendedName>
</protein>
<gene>
    <name evidence="9" type="ORF">BKM31_56285</name>
</gene>
<dbReference type="PANTHER" id="PTHR35807">
    <property type="entry name" value="TRANSCRIPTIONAL REGULATOR REDD-RELATED"/>
    <property type="match status" value="1"/>
</dbReference>
<dbReference type="Pfam" id="PF00486">
    <property type="entry name" value="Trans_reg_C"/>
    <property type="match status" value="1"/>
</dbReference>
<dbReference type="SMART" id="SM01043">
    <property type="entry name" value="BTAD"/>
    <property type="match status" value="1"/>
</dbReference>
<evidence type="ECO:0000313" key="9">
    <source>
        <dbReference type="EMBL" id="AQZ69597.1"/>
    </source>
</evidence>
<dbReference type="SMART" id="SM00028">
    <property type="entry name" value="TPR"/>
    <property type="match status" value="4"/>
</dbReference>
<feature type="region of interest" description="Disordered" evidence="7">
    <location>
        <begin position="997"/>
        <end position="1029"/>
    </location>
</feature>
<dbReference type="PROSITE" id="PS51755">
    <property type="entry name" value="OMPR_PHOB"/>
    <property type="match status" value="1"/>
</dbReference>
<keyword evidence="3" id="KW-0805">Transcription regulation</keyword>
<sequence>MSDPELRLSVLGPVRAWRGGAEVDVGSPQQRLVLAVLVLAGGRVVSHEHLLDAVWGAEQPRTAIGTLRTYVSRLRSVLGAEVIASVGSGYALTAGTTDLGVLDELSRQGRLGEALALWQGEPLAGLDGGYARAQRARLAERRLALLERRIGEDVEQGRHAEVVAELTTLCAEHPVRERLAGLLMVALYRSGRQAEAIGVFTDLRKLLAAELGVDPSPELAELYQRIITADPGLGTEQKEQGPAPWPVPRQLPADMTDFTGRQPDVERVVRTLREGNGSALVISAVAGAGGMGKTALAVHAAHRLAAAYPDGQLFVDLRGAGPRPLGAQAVLGAFLRALGVDPAAVSEDLEERAALYRSVLAERRVLVLLDNAASAAQVRPLLPGAAGCAVLVTSRARLAGLSGARHLGLAAMRPDEALELLVKVVGAERVAAEREAAHELVRACGYLPLAIRIVASRLAARPGWRLARMRDRMADERRRLGELRVDDLAVEATFALGYDQLDAAHAAAFRLLAVPNAADLPASSAAAVLGVTEPEAEELCEALVNVHMMESPAPGRYRHHDLLKLYARSRLDDEGTRTGESDTLGGEGAGGLAWTHGEGAGGLARTHGEGAGGPARTHGEGAGGPARTHGAEARRVALDRLLGHYLAAMAWIVGVMYPGDPVLDGLTPSGPRPPFEDLDAALAWGQAEEQGMLGLLHQLAETPGGTLRDAVSLFDMMSLVFDFESGTTCYEQTAERLVAAAAERGDRVAEAHARRKRGEILYAGRATEAAAEEGRAVRECAGARPADHAFAVNLLAMLAHERRAYDEAIALYNETIGTWRALGRRSEEAVCLGNLALLLAEAGQGEVGVEVGELADGIGRELRGGRPNPQLLYQLAVALGAAGRHEEALARFGAGRSEFRRLKQRAWEGMTVRRMAETYLVMGRPDRAVDHAEESLAMLREADQGWMRGKALAVLGRALAGLGRRSRARACLAQALEIMERQDLPDAADLRALLATMDAEPPATESPAAEPPATEPASPGRPRPAVAGR</sequence>
<comment type="similarity">
    <text evidence="1">Belongs to the AfsR/DnrI/RedD regulatory family.</text>
</comment>
<dbReference type="GO" id="GO:0003677">
    <property type="term" value="F:DNA binding"/>
    <property type="evidence" value="ECO:0007669"/>
    <property type="project" value="UniProtKB-UniRule"/>
</dbReference>
<dbReference type="Pfam" id="PF13424">
    <property type="entry name" value="TPR_12"/>
    <property type="match status" value="1"/>
</dbReference>
<dbReference type="InterPro" id="IPR011990">
    <property type="entry name" value="TPR-like_helical_dom_sf"/>
</dbReference>
<evidence type="ECO:0000259" key="8">
    <source>
        <dbReference type="PROSITE" id="PS51755"/>
    </source>
</evidence>
<dbReference type="SMART" id="SM00862">
    <property type="entry name" value="Trans_reg_C"/>
    <property type="match status" value="1"/>
</dbReference>
<dbReference type="Gene3D" id="1.10.8.430">
    <property type="entry name" value="Helical domain of apoptotic protease-activating factors"/>
    <property type="match status" value="1"/>
</dbReference>
<dbReference type="Gene3D" id="3.40.50.300">
    <property type="entry name" value="P-loop containing nucleotide triphosphate hydrolases"/>
    <property type="match status" value="1"/>
</dbReference>
<feature type="compositionally biased region" description="Low complexity" evidence="7">
    <location>
        <begin position="997"/>
        <end position="1008"/>
    </location>
</feature>
<dbReference type="GO" id="GO:0000160">
    <property type="term" value="P:phosphorelay signal transduction system"/>
    <property type="evidence" value="ECO:0007669"/>
    <property type="project" value="InterPro"/>
</dbReference>
<dbReference type="InterPro" id="IPR001867">
    <property type="entry name" value="OmpR/PhoB-type_DNA-bd"/>
</dbReference>
<dbReference type="PRINTS" id="PR00364">
    <property type="entry name" value="DISEASERSIST"/>
</dbReference>
<keyword evidence="4 6" id="KW-0238">DNA-binding</keyword>
<dbReference type="InterPro" id="IPR019734">
    <property type="entry name" value="TPR_rpt"/>
</dbReference>
<dbReference type="GO" id="GO:0043531">
    <property type="term" value="F:ADP binding"/>
    <property type="evidence" value="ECO:0007669"/>
    <property type="project" value="InterPro"/>
</dbReference>
<dbReference type="SUPFAM" id="SSF48452">
    <property type="entry name" value="TPR-like"/>
    <property type="match status" value="3"/>
</dbReference>
<dbReference type="Gene3D" id="1.10.10.10">
    <property type="entry name" value="Winged helix-like DNA-binding domain superfamily/Winged helix DNA-binding domain"/>
    <property type="match status" value="1"/>
</dbReference>
<feature type="DNA-binding region" description="OmpR/PhoB-type" evidence="6">
    <location>
        <begin position="1"/>
        <end position="94"/>
    </location>
</feature>
<name>A0A1V0AHA7_9ACTN</name>
<evidence type="ECO:0000256" key="7">
    <source>
        <dbReference type="SAM" id="MobiDB-lite"/>
    </source>
</evidence>
<evidence type="ECO:0000313" key="10">
    <source>
        <dbReference type="Proteomes" id="UP000190797"/>
    </source>
</evidence>
<keyword evidence="5" id="KW-0804">Transcription</keyword>
<reference evidence="10" key="1">
    <citation type="journal article" date="2017" name="Med. Chem. Commun.">
        <title>Nonomuraea sp. ATCC 55076 harbours the largest actinomycete chromosome to date and the kistamicin biosynthetic gene cluster.</title>
        <authorList>
            <person name="Nazari B."/>
            <person name="Forneris C.C."/>
            <person name="Gibson M.I."/>
            <person name="Moon K."/>
            <person name="Schramma K.R."/>
            <person name="Seyedsayamdost M.R."/>
        </authorList>
    </citation>
    <scope>NUCLEOTIDE SEQUENCE [LARGE SCALE GENOMIC DNA]</scope>
    <source>
        <strain evidence="10">ATCC 55076</strain>
    </source>
</reference>
<keyword evidence="2" id="KW-0677">Repeat</keyword>
<evidence type="ECO:0000256" key="6">
    <source>
        <dbReference type="PROSITE-ProRule" id="PRU01091"/>
    </source>
</evidence>
<dbReference type="KEGG" id="noa:BKM31_56285"/>
<dbReference type="CDD" id="cd00383">
    <property type="entry name" value="trans_reg_C"/>
    <property type="match status" value="1"/>
</dbReference>
<dbReference type="Pfam" id="PF03704">
    <property type="entry name" value="BTAD"/>
    <property type="match status" value="1"/>
</dbReference>
<feature type="domain" description="OmpR/PhoB-type" evidence="8">
    <location>
        <begin position="1"/>
        <end position="94"/>
    </location>
</feature>
<dbReference type="RefSeq" id="WP_186404368.1">
    <property type="nucleotide sequence ID" value="NZ_CP017717.1"/>
</dbReference>
<dbReference type="InterPro" id="IPR036388">
    <property type="entry name" value="WH-like_DNA-bd_sf"/>
</dbReference>
<dbReference type="InterPro" id="IPR042197">
    <property type="entry name" value="Apaf_helical"/>
</dbReference>
<dbReference type="AlphaFoldDB" id="A0A1V0AHA7"/>
<organism evidence="9 10">
    <name type="scientific">[Actinomadura] parvosata subsp. kistnae</name>
    <dbReference type="NCBI Taxonomy" id="1909395"/>
    <lineage>
        <taxon>Bacteria</taxon>
        <taxon>Bacillati</taxon>
        <taxon>Actinomycetota</taxon>
        <taxon>Actinomycetes</taxon>
        <taxon>Streptosporangiales</taxon>
        <taxon>Streptosporangiaceae</taxon>
        <taxon>Nonomuraea</taxon>
    </lineage>
</organism>
<accession>A0A1V0AHA7</accession>
<dbReference type="InterPro" id="IPR002182">
    <property type="entry name" value="NB-ARC"/>
</dbReference>
<dbReference type="PANTHER" id="PTHR35807:SF1">
    <property type="entry name" value="TRANSCRIPTIONAL REGULATOR REDD"/>
    <property type="match status" value="1"/>
</dbReference>
<dbReference type="Gene3D" id="1.25.40.10">
    <property type="entry name" value="Tetratricopeptide repeat domain"/>
    <property type="match status" value="2"/>
</dbReference>
<evidence type="ECO:0000256" key="3">
    <source>
        <dbReference type="ARBA" id="ARBA00023015"/>
    </source>
</evidence>
<evidence type="ECO:0000256" key="4">
    <source>
        <dbReference type="ARBA" id="ARBA00023125"/>
    </source>
</evidence>
<dbReference type="STRING" id="1909395.BKM31_56285"/>
<dbReference type="InterPro" id="IPR005158">
    <property type="entry name" value="BTAD"/>
</dbReference>
<feature type="compositionally biased region" description="Pro residues" evidence="7">
    <location>
        <begin position="1009"/>
        <end position="1022"/>
    </location>
</feature>
<evidence type="ECO:0000256" key="5">
    <source>
        <dbReference type="ARBA" id="ARBA00023163"/>
    </source>
</evidence>
<evidence type="ECO:0000256" key="2">
    <source>
        <dbReference type="ARBA" id="ARBA00022737"/>
    </source>
</evidence>
<dbReference type="CDD" id="cd15831">
    <property type="entry name" value="BTAD"/>
    <property type="match status" value="1"/>
</dbReference>
<dbReference type="Proteomes" id="UP000190797">
    <property type="component" value="Chromosome"/>
</dbReference>
<dbReference type="Pfam" id="PF00931">
    <property type="entry name" value="NB-ARC"/>
    <property type="match status" value="1"/>
</dbReference>
<dbReference type="SUPFAM" id="SSF52540">
    <property type="entry name" value="P-loop containing nucleoside triphosphate hydrolases"/>
    <property type="match status" value="1"/>
</dbReference>
<feature type="region of interest" description="Disordered" evidence="7">
    <location>
        <begin position="573"/>
        <end position="630"/>
    </location>
</feature>
<keyword evidence="10" id="KW-1185">Reference proteome</keyword>
<dbReference type="InterPro" id="IPR016032">
    <property type="entry name" value="Sig_transdc_resp-reg_C-effctor"/>
</dbReference>
<dbReference type="EMBL" id="CP017717">
    <property type="protein sequence ID" value="AQZ69597.1"/>
    <property type="molecule type" value="Genomic_DNA"/>
</dbReference>